<evidence type="ECO:0000313" key="2">
    <source>
        <dbReference type="Proteomes" id="UP000565262"/>
    </source>
</evidence>
<protein>
    <submittedName>
        <fullName evidence="1">Alkaline phosphatase family protein</fullName>
    </submittedName>
</protein>
<dbReference type="InterPro" id="IPR002591">
    <property type="entry name" value="Phosphodiest/P_Trfase"/>
</dbReference>
<dbReference type="EMBL" id="JACJFM010000046">
    <property type="protein sequence ID" value="MBB1489181.1"/>
    <property type="molecule type" value="Genomic_DNA"/>
</dbReference>
<dbReference type="InterPro" id="IPR017850">
    <property type="entry name" value="Alkaline_phosphatase_core_sf"/>
</dbReference>
<proteinExistence type="predicted"/>
<name>A0A839IW33_9GAMM</name>
<dbReference type="SUPFAM" id="SSF53649">
    <property type="entry name" value="Alkaline phosphatase-like"/>
    <property type="match status" value="1"/>
</dbReference>
<dbReference type="Proteomes" id="UP000565262">
    <property type="component" value="Unassembled WGS sequence"/>
</dbReference>
<evidence type="ECO:0000313" key="1">
    <source>
        <dbReference type="EMBL" id="MBB1489181.1"/>
    </source>
</evidence>
<comment type="caution">
    <text evidence="1">The sequence shown here is derived from an EMBL/GenBank/DDBJ whole genome shotgun (WGS) entry which is preliminary data.</text>
</comment>
<gene>
    <name evidence="1" type="ORF">H4O21_21450</name>
</gene>
<dbReference type="AlphaFoldDB" id="A0A839IW33"/>
<sequence length="418" mass="46341">MGKLILIMIDGISASHFEKIRHQLPVLNRLARQGTQVQGVSPEMCGTSCPGRTSIITAAAPADHGVYGNFILDGDGFRWANPYDIRVQTLPELAKKQGKDVACVGYGMVRPEDCSVYVGPWWADEMLMRGKDQQPVPADLQWQKCGETIDPDGRIARLFESGEACEVVAPNKHPRYKLQLGMLADHQLLDIAAGLAASDEAPDLIMLEIAITDYFLHKYGAEHSLTEWSMRIADSQIGSLITRLEQSGKLDEYNFAIMSDHGHTPMPDALYVDRILGKDTIWSSEGAVLMVKPRDKQHAHEVTLALTEFGIQLWDNNHLPEELREDIITFITPKGSDISFEAAPDEAPEGTSGPSEYVSNHGMRPGRLEDYRFCIFSGPDVPQQILPTAYNHQVAPTMASIIGVETPWHAQPIFKRNA</sequence>
<dbReference type="GO" id="GO:0016787">
    <property type="term" value="F:hydrolase activity"/>
    <property type="evidence" value="ECO:0007669"/>
    <property type="project" value="UniProtKB-ARBA"/>
</dbReference>
<dbReference type="Pfam" id="PF01663">
    <property type="entry name" value="Phosphodiest"/>
    <property type="match status" value="1"/>
</dbReference>
<dbReference type="Gene3D" id="3.40.720.10">
    <property type="entry name" value="Alkaline Phosphatase, subunit A"/>
    <property type="match status" value="1"/>
</dbReference>
<keyword evidence="2" id="KW-1185">Reference proteome</keyword>
<dbReference type="PANTHER" id="PTHR10151">
    <property type="entry name" value="ECTONUCLEOTIDE PYROPHOSPHATASE/PHOSPHODIESTERASE"/>
    <property type="match status" value="1"/>
</dbReference>
<reference evidence="1 2" key="1">
    <citation type="submission" date="2020-08" db="EMBL/GenBank/DDBJ databases">
        <title>Oceanospirillum sp. nov. isolated from marine sediment.</title>
        <authorList>
            <person name="Ji X."/>
        </authorList>
    </citation>
    <scope>NUCLEOTIDE SEQUENCE [LARGE SCALE GENOMIC DNA]</scope>
    <source>
        <strain evidence="1 2">D5</strain>
    </source>
</reference>
<organism evidence="1 2">
    <name type="scientific">Oceanospirillum sediminis</name>
    <dbReference type="NCBI Taxonomy" id="2760088"/>
    <lineage>
        <taxon>Bacteria</taxon>
        <taxon>Pseudomonadati</taxon>
        <taxon>Pseudomonadota</taxon>
        <taxon>Gammaproteobacteria</taxon>
        <taxon>Oceanospirillales</taxon>
        <taxon>Oceanospirillaceae</taxon>
        <taxon>Oceanospirillum</taxon>
    </lineage>
</organism>
<dbReference type="PANTHER" id="PTHR10151:SF120">
    <property type="entry name" value="BIS(5'-ADENOSYL)-TRIPHOSPHATASE"/>
    <property type="match status" value="1"/>
</dbReference>
<dbReference type="RefSeq" id="WP_182811019.1">
    <property type="nucleotide sequence ID" value="NZ_JACJFM010000046.1"/>
</dbReference>
<accession>A0A839IW33</accession>